<dbReference type="SMART" id="SM00382">
    <property type="entry name" value="AAA"/>
    <property type="match status" value="1"/>
</dbReference>
<reference evidence="10 11" key="1">
    <citation type="submission" date="2020-09" db="EMBL/GenBank/DDBJ databases">
        <title>Parvimonas S3374 sp. nov.</title>
        <authorList>
            <person name="Buhl M."/>
        </authorList>
    </citation>
    <scope>NUCLEOTIDE SEQUENCE [LARGE SCALE GENOMIC DNA]</scope>
    <source>
        <strain evidence="10 11">S3374</strain>
    </source>
</reference>
<evidence type="ECO:0000313" key="10">
    <source>
        <dbReference type="EMBL" id="MBK1468953.1"/>
    </source>
</evidence>
<evidence type="ECO:0000256" key="1">
    <source>
        <dbReference type="ARBA" id="ARBA00004651"/>
    </source>
</evidence>
<keyword evidence="2 7" id="KW-0812">Transmembrane</keyword>
<evidence type="ECO:0000256" key="2">
    <source>
        <dbReference type="ARBA" id="ARBA00022692"/>
    </source>
</evidence>
<dbReference type="InterPro" id="IPR017871">
    <property type="entry name" value="ABC_transporter-like_CS"/>
</dbReference>
<dbReference type="SUPFAM" id="SSF52540">
    <property type="entry name" value="P-loop containing nucleoside triphosphate hydrolases"/>
    <property type="match status" value="1"/>
</dbReference>
<keyword evidence="3" id="KW-0547">Nucleotide-binding</keyword>
<organism evidence="10 11">
    <name type="scientific">Parvimonas parva</name>
    <dbReference type="NCBI Taxonomy" id="2769485"/>
    <lineage>
        <taxon>Bacteria</taxon>
        <taxon>Bacillati</taxon>
        <taxon>Bacillota</taxon>
        <taxon>Tissierellia</taxon>
        <taxon>Tissierellales</taxon>
        <taxon>Peptoniphilaceae</taxon>
        <taxon>Parvimonas</taxon>
    </lineage>
</organism>
<sequence length="549" mass="63561">MKKSSNFKKYKKLISYIGDYKYRRIFVTVLSATATIIGIIIPFLLGNLVNKVQSGQSLENIIKFSLIVASVGLLNVFLNSLQNYKWHVFKVEFTDYFRSLMLEKFFTKKTEYCKTNFKNLSSLILQDTENISKDISVGLPMLFLNTLNISMVLFFMFRMSWKLTLVVLFVIPTFTIFFGLIQNSIQNSSIKEREEFANLTDNIKEYTEGIFQIKVFKKENFFLNKFKENIKIYEKYLKKMKWYTAVGYGIMNFTIIMLPIIILILGAIEVNNGNLTLGYLFSFYFYLNFIYEPMQNLINWFSNIQISLGMSDRIISFLEEDIEDFSKGEKISGINEIEMKNLAFSYGEKEVLKNVNCYFKKGDIVGIIGSSGTGKSTMIDVILKFWSNYSGNLLINGKEIRDISRDSYYDYVSYLEQSMFLFKGNLEENITFNNINNKNLENSINLARVDKIMTNKNTKGLSIESNGKNISGGEKQRIALARSLYKKSDLLILDEFTSALDNETENEVVKNIKMISKEKIILIITHKKTPLSICNKIMDLNKNEFKTID</sequence>
<feature type="transmembrane region" description="Helical" evidence="7">
    <location>
        <begin position="25"/>
        <end position="49"/>
    </location>
</feature>
<dbReference type="PANTHER" id="PTHR43394:SF1">
    <property type="entry name" value="ATP-BINDING CASSETTE SUB-FAMILY B MEMBER 10, MITOCHONDRIAL"/>
    <property type="match status" value="1"/>
</dbReference>
<dbReference type="Pfam" id="PF00664">
    <property type="entry name" value="ABC_membrane"/>
    <property type="match status" value="1"/>
</dbReference>
<feature type="transmembrane region" description="Helical" evidence="7">
    <location>
        <begin position="274"/>
        <end position="291"/>
    </location>
</feature>
<dbReference type="InterPro" id="IPR003593">
    <property type="entry name" value="AAA+_ATPase"/>
</dbReference>
<dbReference type="EMBL" id="JACVDA010000018">
    <property type="protein sequence ID" value="MBK1468953.1"/>
    <property type="molecule type" value="Genomic_DNA"/>
</dbReference>
<dbReference type="CDD" id="cd07346">
    <property type="entry name" value="ABC_6TM_exporters"/>
    <property type="match status" value="1"/>
</dbReference>
<dbReference type="Gene3D" id="1.20.1560.10">
    <property type="entry name" value="ABC transporter type 1, transmembrane domain"/>
    <property type="match status" value="1"/>
</dbReference>
<evidence type="ECO:0000256" key="7">
    <source>
        <dbReference type="SAM" id="Phobius"/>
    </source>
</evidence>
<dbReference type="InterPro" id="IPR011527">
    <property type="entry name" value="ABC1_TM_dom"/>
</dbReference>
<feature type="domain" description="ABC transmembrane type-1" evidence="9">
    <location>
        <begin position="25"/>
        <end position="305"/>
    </location>
</feature>
<accession>A0ABS1CA35</accession>
<dbReference type="RefSeq" id="WP_201275829.1">
    <property type="nucleotide sequence ID" value="NZ_JACVDA010000018.1"/>
</dbReference>
<evidence type="ECO:0000256" key="5">
    <source>
        <dbReference type="ARBA" id="ARBA00022989"/>
    </source>
</evidence>
<comment type="caution">
    <text evidence="10">The sequence shown here is derived from an EMBL/GenBank/DDBJ whole genome shotgun (WGS) entry which is preliminary data.</text>
</comment>
<feature type="transmembrane region" description="Helical" evidence="7">
    <location>
        <begin position="163"/>
        <end position="181"/>
    </location>
</feature>
<dbReference type="InterPro" id="IPR036640">
    <property type="entry name" value="ABC1_TM_sf"/>
</dbReference>
<dbReference type="Proteomes" id="UP000823123">
    <property type="component" value="Unassembled WGS sequence"/>
</dbReference>
<dbReference type="PROSITE" id="PS00211">
    <property type="entry name" value="ABC_TRANSPORTER_1"/>
    <property type="match status" value="1"/>
</dbReference>
<feature type="domain" description="ABC transporter" evidence="8">
    <location>
        <begin position="337"/>
        <end position="548"/>
    </location>
</feature>
<dbReference type="PROSITE" id="PS50893">
    <property type="entry name" value="ABC_TRANSPORTER_2"/>
    <property type="match status" value="1"/>
</dbReference>
<keyword evidence="5 7" id="KW-1133">Transmembrane helix</keyword>
<evidence type="ECO:0000256" key="4">
    <source>
        <dbReference type="ARBA" id="ARBA00022840"/>
    </source>
</evidence>
<dbReference type="GO" id="GO:0005524">
    <property type="term" value="F:ATP binding"/>
    <property type="evidence" value="ECO:0007669"/>
    <property type="project" value="UniProtKB-KW"/>
</dbReference>
<keyword evidence="6 7" id="KW-0472">Membrane</keyword>
<proteinExistence type="predicted"/>
<evidence type="ECO:0000256" key="6">
    <source>
        <dbReference type="ARBA" id="ARBA00023136"/>
    </source>
</evidence>
<dbReference type="PROSITE" id="PS50929">
    <property type="entry name" value="ABC_TM1F"/>
    <property type="match status" value="1"/>
</dbReference>
<evidence type="ECO:0000256" key="3">
    <source>
        <dbReference type="ARBA" id="ARBA00022741"/>
    </source>
</evidence>
<dbReference type="SUPFAM" id="SSF90123">
    <property type="entry name" value="ABC transporter transmembrane region"/>
    <property type="match status" value="1"/>
</dbReference>
<gene>
    <name evidence="10" type="ORF">IBJ83_06445</name>
</gene>
<feature type="transmembrane region" description="Helical" evidence="7">
    <location>
        <begin position="245"/>
        <end position="268"/>
    </location>
</feature>
<dbReference type="Gene3D" id="3.40.50.300">
    <property type="entry name" value="P-loop containing nucleotide triphosphate hydrolases"/>
    <property type="match status" value="1"/>
</dbReference>
<name>A0ABS1CA35_9FIRM</name>
<dbReference type="PANTHER" id="PTHR43394">
    <property type="entry name" value="ATP-DEPENDENT PERMEASE MDL1, MITOCHONDRIAL"/>
    <property type="match status" value="1"/>
</dbReference>
<dbReference type="CDD" id="cd03228">
    <property type="entry name" value="ABCC_MRP_Like"/>
    <property type="match status" value="1"/>
</dbReference>
<evidence type="ECO:0000259" key="9">
    <source>
        <dbReference type="PROSITE" id="PS50929"/>
    </source>
</evidence>
<dbReference type="Pfam" id="PF00005">
    <property type="entry name" value="ABC_tran"/>
    <property type="match status" value="1"/>
</dbReference>
<feature type="transmembrane region" description="Helical" evidence="7">
    <location>
        <begin position="137"/>
        <end position="157"/>
    </location>
</feature>
<dbReference type="InterPro" id="IPR027417">
    <property type="entry name" value="P-loop_NTPase"/>
</dbReference>
<keyword evidence="4 10" id="KW-0067">ATP-binding</keyword>
<keyword evidence="11" id="KW-1185">Reference proteome</keyword>
<dbReference type="InterPro" id="IPR003439">
    <property type="entry name" value="ABC_transporter-like_ATP-bd"/>
</dbReference>
<dbReference type="InterPro" id="IPR039421">
    <property type="entry name" value="Type_1_exporter"/>
</dbReference>
<evidence type="ECO:0000313" key="11">
    <source>
        <dbReference type="Proteomes" id="UP000823123"/>
    </source>
</evidence>
<evidence type="ECO:0000259" key="8">
    <source>
        <dbReference type="PROSITE" id="PS50893"/>
    </source>
</evidence>
<comment type="subcellular location">
    <subcellularLocation>
        <location evidence="1">Cell membrane</location>
        <topology evidence="1">Multi-pass membrane protein</topology>
    </subcellularLocation>
</comment>
<feature type="transmembrane region" description="Helical" evidence="7">
    <location>
        <begin position="61"/>
        <end position="81"/>
    </location>
</feature>
<protein>
    <submittedName>
        <fullName evidence="10">ABC transporter ATP-binding protein</fullName>
    </submittedName>
</protein>